<dbReference type="RefSeq" id="WP_267652074.1">
    <property type="nucleotide sequence ID" value="NZ_JAOVZR010000001.1"/>
</dbReference>
<protein>
    <submittedName>
        <fullName evidence="2">Protoglobin domain-containing protein</fullName>
    </submittedName>
</protein>
<dbReference type="InterPro" id="IPR009050">
    <property type="entry name" value="Globin-like_sf"/>
</dbReference>
<evidence type="ECO:0000259" key="1">
    <source>
        <dbReference type="Pfam" id="PF11563"/>
    </source>
</evidence>
<feature type="domain" description="Globin-sensor" evidence="1">
    <location>
        <begin position="53"/>
        <end position="174"/>
    </location>
</feature>
<reference evidence="2" key="1">
    <citation type="submission" date="2022-10" db="EMBL/GenBank/DDBJ databases">
        <title>Hoeflea sp. G2-23, isolated from marine algae.</title>
        <authorList>
            <person name="Kristyanto S."/>
            <person name="Kim J.M."/>
            <person name="Jeon C.O."/>
        </authorList>
    </citation>
    <scope>NUCLEOTIDE SEQUENCE</scope>
    <source>
        <strain evidence="2">G2-23</strain>
    </source>
</reference>
<dbReference type="Proteomes" id="UP001073227">
    <property type="component" value="Unassembled WGS sequence"/>
</dbReference>
<dbReference type="InterPro" id="IPR012292">
    <property type="entry name" value="Globin/Proto"/>
</dbReference>
<gene>
    <name evidence="2" type="ORF">OEG84_01370</name>
</gene>
<evidence type="ECO:0000313" key="2">
    <source>
        <dbReference type="EMBL" id="MCY0146401.1"/>
    </source>
</evidence>
<dbReference type="Gene3D" id="1.10.490.10">
    <property type="entry name" value="Globins"/>
    <property type="match status" value="1"/>
</dbReference>
<comment type="caution">
    <text evidence="2">The sequence shown here is derived from an EMBL/GenBank/DDBJ whole genome shotgun (WGS) entry which is preliminary data.</text>
</comment>
<proteinExistence type="predicted"/>
<accession>A0ABT3Z3V1</accession>
<dbReference type="Pfam" id="PF11563">
    <property type="entry name" value="Protoglobin"/>
    <property type="match status" value="1"/>
</dbReference>
<dbReference type="SUPFAM" id="SSF46458">
    <property type="entry name" value="Globin-like"/>
    <property type="match status" value="1"/>
</dbReference>
<sequence length="185" mass="20975">MGLIFTYRGPQKFQGIGNGKKNSLENIVGGDPNMQQLSKSDRDIHQTGTPVLDQDIAARLEFLQLNDEGRAAIRSLKAIVDRELPNGLDRFYDQLRKTPRVKRFFSSEEHIGRAKSGQESHWKNIANGDFSEEFVRKVRIIGKVHAEIGLEPRWYMGGYAVVLDHLINSIILKQRPSVACCRTRA</sequence>
<dbReference type="EMBL" id="JAOVZR010000001">
    <property type="protein sequence ID" value="MCY0146401.1"/>
    <property type="molecule type" value="Genomic_DNA"/>
</dbReference>
<keyword evidence="3" id="KW-1185">Reference proteome</keyword>
<organism evidence="2 3">
    <name type="scientific">Hoeflea algicola</name>
    <dbReference type="NCBI Taxonomy" id="2983763"/>
    <lineage>
        <taxon>Bacteria</taxon>
        <taxon>Pseudomonadati</taxon>
        <taxon>Pseudomonadota</taxon>
        <taxon>Alphaproteobacteria</taxon>
        <taxon>Hyphomicrobiales</taxon>
        <taxon>Rhizobiaceae</taxon>
        <taxon>Hoeflea</taxon>
    </lineage>
</organism>
<evidence type="ECO:0000313" key="3">
    <source>
        <dbReference type="Proteomes" id="UP001073227"/>
    </source>
</evidence>
<dbReference type="CDD" id="cd01068">
    <property type="entry name" value="globin_sensor"/>
    <property type="match status" value="1"/>
</dbReference>
<name>A0ABT3Z3V1_9HYPH</name>
<dbReference type="InterPro" id="IPR039379">
    <property type="entry name" value="Protoglobin_sensor_dom"/>
</dbReference>
<dbReference type="InterPro" id="IPR044398">
    <property type="entry name" value="Globin-sensor_dom"/>
</dbReference>